<dbReference type="GO" id="GO:0006353">
    <property type="term" value="P:DNA-templated transcription termination"/>
    <property type="evidence" value="ECO:0007669"/>
    <property type="project" value="UniProtKB-UniRule"/>
</dbReference>
<dbReference type="InterPro" id="IPR015797">
    <property type="entry name" value="NUDIX_hydrolase-like_dom_sf"/>
</dbReference>
<keyword evidence="5 7" id="KW-0805">Transcription regulation</keyword>
<dbReference type="GO" id="GO:0016787">
    <property type="term" value="F:hydrolase activity"/>
    <property type="evidence" value="ECO:0007669"/>
    <property type="project" value="UniProtKB-KW"/>
</dbReference>
<dbReference type="Pfam" id="PF00293">
    <property type="entry name" value="NUDIX"/>
    <property type="match status" value="1"/>
</dbReference>
<dbReference type="PROSITE" id="PS00893">
    <property type="entry name" value="NUDIX_BOX"/>
    <property type="match status" value="1"/>
</dbReference>
<dbReference type="Proteomes" id="UP000230758">
    <property type="component" value="Unassembled WGS sequence"/>
</dbReference>
<comment type="caution">
    <text evidence="9">The sequence shown here is derived from an EMBL/GenBank/DDBJ whole genome shotgun (WGS) entry which is preliminary data.</text>
</comment>
<dbReference type="HAMAP" id="MF_00073">
    <property type="entry name" value="NusB"/>
    <property type="match status" value="1"/>
</dbReference>
<keyword evidence="2" id="KW-0378">Hydrolase</keyword>
<evidence type="ECO:0000256" key="1">
    <source>
        <dbReference type="ARBA" id="ARBA00005952"/>
    </source>
</evidence>
<dbReference type="CDD" id="cd00619">
    <property type="entry name" value="Terminator_NusB"/>
    <property type="match status" value="1"/>
</dbReference>
<dbReference type="EMBL" id="PFXF01000013">
    <property type="protein sequence ID" value="PJA33027.1"/>
    <property type="molecule type" value="Genomic_DNA"/>
</dbReference>
<evidence type="ECO:0000256" key="7">
    <source>
        <dbReference type="HAMAP-Rule" id="MF_00073"/>
    </source>
</evidence>
<evidence type="ECO:0000256" key="2">
    <source>
        <dbReference type="ARBA" id="ARBA00022801"/>
    </source>
</evidence>
<evidence type="ECO:0000313" key="10">
    <source>
        <dbReference type="Proteomes" id="UP000230758"/>
    </source>
</evidence>
<dbReference type="Pfam" id="PF01029">
    <property type="entry name" value="NusB"/>
    <property type="match status" value="1"/>
</dbReference>
<comment type="function">
    <text evidence="7">Involved in transcription antitermination. Required for transcription of ribosomal RNA (rRNA) genes. Binds specifically to the boxA antiterminator sequence of the ribosomal RNA (rrn) operons.</text>
</comment>
<dbReference type="PANTHER" id="PTHR11078">
    <property type="entry name" value="N UTILIZATION SUBSTANCE PROTEIN B-RELATED"/>
    <property type="match status" value="1"/>
</dbReference>
<dbReference type="InterPro" id="IPR011605">
    <property type="entry name" value="NusB_fam"/>
</dbReference>
<dbReference type="SUPFAM" id="SSF48013">
    <property type="entry name" value="NusB-like"/>
    <property type="match status" value="1"/>
</dbReference>
<dbReference type="PROSITE" id="PS51462">
    <property type="entry name" value="NUDIX"/>
    <property type="match status" value="1"/>
</dbReference>
<dbReference type="PANTHER" id="PTHR11078:SF3">
    <property type="entry name" value="ANTITERMINATION NUSB DOMAIN-CONTAINING PROTEIN"/>
    <property type="match status" value="1"/>
</dbReference>
<dbReference type="Gene3D" id="1.10.940.10">
    <property type="entry name" value="NusB-like"/>
    <property type="match status" value="1"/>
</dbReference>
<dbReference type="GO" id="GO:0005829">
    <property type="term" value="C:cytosol"/>
    <property type="evidence" value="ECO:0007669"/>
    <property type="project" value="TreeGrafter"/>
</dbReference>
<dbReference type="InterPro" id="IPR020084">
    <property type="entry name" value="NUDIX_hydrolase_CS"/>
</dbReference>
<dbReference type="NCBIfam" id="TIGR01951">
    <property type="entry name" value="nusB"/>
    <property type="match status" value="1"/>
</dbReference>
<dbReference type="InterPro" id="IPR035926">
    <property type="entry name" value="NusB-like_sf"/>
</dbReference>
<dbReference type="Gene3D" id="3.90.79.10">
    <property type="entry name" value="Nucleoside Triphosphate Pyrophosphohydrolase"/>
    <property type="match status" value="1"/>
</dbReference>
<accession>A0A2M7WSN6</accession>
<protein>
    <recommendedName>
        <fullName evidence="7">Transcription antitermination protein NusB</fullName>
    </recommendedName>
    <alternativeName>
        <fullName evidence="7">Antitermination factor NusB</fullName>
    </alternativeName>
</protein>
<name>A0A2M7WSN6_9BACT</name>
<evidence type="ECO:0000256" key="3">
    <source>
        <dbReference type="ARBA" id="ARBA00022814"/>
    </source>
</evidence>
<organism evidence="9 10">
    <name type="scientific">Candidatus Zambryskibacteria bacterium CG_4_9_14_3_um_filter_42_15</name>
    <dbReference type="NCBI Taxonomy" id="1975112"/>
    <lineage>
        <taxon>Bacteria</taxon>
        <taxon>Candidatus Zambryskiibacteriota</taxon>
    </lineage>
</organism>
<sequence length="303" mass="34280">MSNRHLSRSIVLQTLFEWDFENKKEEEIFPIFERTISEFAPGTNDRPFIENLLKSILEKKKDLDILIEKAAPDWPIDRISVVDRNILRIGLTELLFADRNEVPPKVAINEAIELAKAFGGETSGRFINGVLGAIYKEMGEPGKNDVSKSKKKYGDTPLEKLPVVRLAGAVVYARHESGIYFALVHDVFGHWTLTKGKLEGKESEEEGIKREGQEELGVPLTIIEKLGENSYSTYHPEQGKILKQVTYFLAEAPFKDLTLENKTESGGLDDVRWFKLADILDLNFYDDILPIITKAITKLGESK</sequence>
<dbReference type="GO" id="GO:0003723">
    <property type="term" value="F:RNA binding"/>
    <property type="evidence" value="ECO:0007669"/>
    <property type="project" value="UniProtKB-UniRule"/>
</dbReference>
<feature type="domain" description="Nudix hydrolase" evidence="8">
    <location>
        <begin position="162"/>
        <end position="298"/>
    </location>
</feature>
<evidence type="ECO:0000313" key="9">
    <source>
        <dbReference type="EMBL" id="PJA33027.1"/>
    </source>
</evidence>
<gene>
    <name evidence="7 9" type="primary">nusB</name>
    <name evidence="9" type="ORF">CO185_00795</name>
</gene>
<evidence type="ECO:0000256" key="4">
    <source>
        <dbReference type="ARBA" id="ARBA00022884"/>
    </source>
</evidence>
<evidence type="ECO:0000256" key="5">
    <source>
        <dbReference type="ARBA" id="ARBA00023015"/>
    </source>
</evidence>
<dbReference type="SUPFAM" id="SSF55811">
    <property type="entry name" value="Nudix"/>
    <property type="match status" value="1"/>
</dbReference>
<dbReference type="InterPro" id="IPR006027">
    <property type="entry name" value="NusB_RsmB_TIM44"/>
</dbReference>
<dbReference type="InterPro" id="IPR000086">
    <property type="entry name" value="NUDIX_hydrolase_dom"/>
</dbReference>
<dbReference type="GO" id="GO:0031564">
    <property type="term" value="P:transcription antitermination"/>
    <property type="evidence" value="ECO:0007669"/>
    <property type="project" value="UniProtKB-KW"/>
</dbReference>
<evidence type="ECO:0000259" key="8">
    <source>
        <dbReference type="PROSITE" id="PS51462"/>
    </source>
</evidence>
<evidence type="ECO:0000256" key="6">
    <source>
        <dbReference type="ARBA" id="ARBA00023163"/>
    </source>
</evidence>
<keyword evidence="4 7" id="KW-0694">RNA-binding</keyword>
<comment type="similarity">
    <text evidence="1 7">Belongs to the NusB family.</text>
</comment>
<keyword evidence="6 7" id="KW-0804">Transcription</keyword>
<keyword evidence="3 7" id="KW-0889">Transcription antitermination</keyword>
<dbReference type="AlphaFoldDB" id="A0A2M7WSN6"/>
<reference evidence="10" key="1">
    <citation type="submission" date="2017-09" db="EMBL/GenBank/DDBJ databases">
        <title>Depth-based differentiation of microbial function through sediment-hosted aquifers and enrichment of novel symbionts in the deep terrestrial subsurface.</title>
        <authorList>
            <person name="Probst A.J."/>
            <person name="Ladd B."/>
            <person name="Jarett J.K."/>
            <person name="Geller-Mcgrath D.E."/>
            <person name="Sieber C.M.K."/>
            <person name="Emerson J.B."/>
            <person name="Anantharaman K."/>
            <person name="Thomas B.C."/>
            <person name="Malmstrom R."/>
            <person name="Stieglmeier M."/>
            <person name="Klingl A."/>
            <person name="Woyke T."/>
            <person name="Ryan C.M."/>
            <person name="Banfield J.F."/>
        </authorList>
    </citation>
    <scope>NUCLEOTIDE SEQUENCE [LARGE SCALE GENOMIC DNA]</scope>
</reference>
<proteinExistence type="inferred from homology"/>